<dbReference type="Pfam" id="PF00583">
    <property type="entry name" value="Acetyltransf_1"/>
    <property type="match status" value="1"/>
</dbReference>
<dbReference type="Gene3D" id="3.40.630.30">
    <property type="match status" value="1"/>
</dbReference>
<keyword evidence="3" id="KW-1185">Reference proteome</keyword>
<evidence type="ECO:0000313" key="2">
    <source>
        <dbReference type="EMBL" id="ADL05017.1"/>
    </source>
</evidence>
<dbReference type="HOGENOM" id="CLU_789189_0_0_9"/>
<dbReference type="Proteomes" id="UP000001662">
    <property type="component" value="Chromosome"/>
</dbReference>
<dbReference type="CDD" id="cd04301">
    <property type="entry name" value="NAT_SF"/>
    <property type="match status" value="1"/>
</dbReference>
<dbReference type="InterPro" id="IPR050765">
    <property type="entry name" value="Riboflavin_Biosynth_HTPR"/>
</dbReference>
<dbReference type="Pfam" id="PF01872">
    <property type="entry name" value="RibD_C"/>
    <property type="match status" value="1"/>
</dbReference>
<proteinExistence type="predicted"/>
<gene>
    <name evidence="2" type="ordered locus">Closa_2448</name>
</gene>
<dbReference type="GO" id="GO:0009231">
    <property type="term" value="P:riboflavin biosynthetic process"/>
    <property type="evidence" value="ECO:0007669"/>
    <property type="project" value="InterPro"/>
</dbReference>
<dbReference type="STRING" id="610130.Closa_2448"/>
<evidence type="ECO:0000259" key="1">
    <source>
        <dbReference type="PROSITE" id="PS51186"/>
    </source>
</evidence>
<organism evidence="2 3">
    <name type="scientific">Lacrimispora saccharolytica (strain ATCC 35040 / DSM 2544 / NRCC 2533 / WM1)</name>
    <name type="common">Clostridium saccharolyticum</name>
    <dbReference type="NCBI Taxonomy" id="610130"/>
    <lineage>
        <taxon>Bacteria</taxon>
        <taxon>Bacillati</taxon>
        <taxon>Bacillota</taxon>
        <taxon>Clostridia</taxon>
        <taxon>Lachnospirales</taxon>
        <taxon>Lachnospiraceae</taxon>
        <taxon>Lacrimispora</taxon>
    </lineage>
</organism>
<dbReference type="GO" id="GO:0016747">
    <property type="term" value="F:acyltransferase activity, transferring groups other than amino-acyl groups"/>
    <property type="evidence" value="ECO:0007669"/>
    <property type="project" value="InterPro"/>
</dbReference>
<accession>D9R4E7</accession>
<dbReference type="PROSITE" id="PS51186">
    <property type="entry name" value="GNAT"/>
    <property type="match status" value="1"/>
</dbReference>
<dbReference type="Gene3D" id="3.40.430.10">
    <property type="entry name" value="Dihydrofolate Reductase, subunit A"/>
    <property type="match status" value="1"/>
</dbReference>
<dbReference type="SUPFAM" id="SSF53597">
    <property type="entry name" value="Dihydrofolate reductase-like"/>
    <property type="match status" value="1"/>
</dbReference>
<feature type="domain" description="N-acetyltransferase" evidence="1">
    <location>
        <begin position="14"/>
        <end position="176"/>
    </location>
</feature>
<name>D9R4E7_LACSW</name>
<evidence type="ECO:0000313" key="3">
    <source>
        <dbReference type="Proteomes" id="UP000001662"/>
    </source>
</evidence>
<dbReference type="eggNOG" id="COG0456">
    <property type="taxonomic scope" value="Bacteria"/>
</dbReference>
<dbReference type="KEGG" id="csh:Closa_2448"/>
<dbReference type="eggNOG" id="COG0262">
    <property type="taxonomic scope" value="Bacteria"/>
</dbReference>
<dbReference type="RefSeq" id="WP_013273103.1">
    <property type="nucleotide sequence ID" value="NC_014376.1"/>
</dbReference>
<dbReference type="PANTHER" id="PTHR38011">
    <property type="entry name" value="DIHYDROFOLATE REDUCTASE FAMILY PROTEIN (AFU_ORTHOLOGUE AFUA_8G06820)"/>
    <property type="match status" value="1"/>
</dbReference>
<dbReference type="InterPro" id="IPR016181">
    <property type="entry name" value="Acyl_CoA_acyltransferase"/>
</dbReference>
<protein>
    <submittedName>
        <fullName evidence="2">Bifunctional deaminase-reductase domain protein</fullName>
    </submittedName>
</protein>
<dbReference type="PaxDb" id="610130-Closa_2448"/>
<dbReference type="AlphaFoldDB" id="D9R4E7"/>
<dbReference type="EMBL" id="CP002109">
    <property type="protein sequence ID" value="ADL05017.1"/>
    <property type="molecule type" value="Genomic_DNA"/>
</dbReference>
<dbReference type="InterPro" id="IPR000182">
    <property type="entry name" value="GNAT_dom"/>
</dbReference>
<sequence>MEFRELKAEELNRELFKDFDRFQEVKECWRKEKDAWVIKENPFTEQWRDEDYEVLVQCLKNTVNTGGVVFGCFLEGKLKGFASVESTPFGKENQYLDLSSLHVSKDLRGQKAGSRLFHLAAQWAGQQGAGKLYISSHSSVETQAFYKSMGCVEAGEYHREHVEKEPCDCQLEYGLERKVILYIGVSLDGYIADEEGRVDWLGGQVEAYEGDYGYRRFEETVDTVIMGYRTYRQVVMELSPEVWPYSGKEAYVLTHKDIVDRPGIHFTREPLEHLLSVLKKREGKAIWICGGAQLVNQLMNKELIDEYHLTVMPVLLGGGIRLFEKTGKQVLLKLVSIETENGVIDCIYRKR</sequence>
<dbReference type="InterPro" id="IPR002734">
    <property type="entry name" value="RibDG_C"/>
</dbReference>
<reference evidence="2" key="1">
    <citation type="submission" date="2010-07" db="EMBL/GenBank/DDBJ databases">
        <title>Complete sequence of Clostridium saccharolyticum WM1.</title>
        <authorList>
            <consortium name="US DOE Joint Genome Institute"/>
            <person name="Lucas S."/>
            <person name="Copeland A."/>
            <person name="Lapidus A."/>
            <person name="Cheng J.-F."/>
            <person name="Bruce D."/>
            <person name="Goodwin L."/>
            <person name="Pitluck S."/>
            <person name="Chertkov O."/>
            <person name="Detter J.C."/>
            <person name="Han C."/>
            <person name="Tapia R."/>
            <person name="Land M."/>
            <person name="Hauser L."/>
            <person name="Chang Y.-J."/>
            <person name="Jeffries C."/>
            <person name="Kyrpides N."/>
            <person name="Ivanova N."/>
            <person name="Mikhailova N."/>
            <person name="Mouttaki H."/>
            <person name="Lin L."/>
            <person name="Zhou J."/>
            <person name="Hemme C.L."/>
            <person name="Woyke T."/>
        </authorList>
    </citation>
    <scope>NUCLEOTIDE SEQUENCE [LARGE SCALE GENOMIC DNA]</scope>
    <source>
        <strain evidence="2">WM1</strain>
    </source>
</reference>
<dbReference type="PANTHER" id="PTHR38011:SF11">
    <property type="entry name" value="2,5-DIAMINO-6-RIBOSYLAMINO-4(3H)-PYRIMIDINONE 5'-PHOSPHATE REDUCTASE"/>
    <property type="match status" value="1"/>
</dbReference>
<dbReference type="InterPro" id="IPR024072">
    <property type="entry name" value="DHFR-like_dom_sf"/>
</dbReference>
<dbReference type="GO" id="GO:0008703">
    <property type="term" value="F:5-amino-6-(5-phosphoribosylamino)uracil reductase activity"/>
    <property type="evidence" value="ECO:0007669"/>
    <property type="project" value="InterPro"/>
</dbReference>
<dbReference type="SUPFAM" id="SSF55729">
    <property type="entry name" value="Acyl-CoA N-acyltransferases (Nat)"/>
    <property type="match status" value="1"/>
</dbReference>